<feature type="compositionally biased region" description="Basic and acidic residues" evidence="1">
    <location>
        <begin position="307"/>
        <end position="316"/>
    </location>
</feature>
<accession>A0A0C2WUB1</accession>
<sequence length="358" mass="40483">MDALLLTRIISGSVVRAILFGLYSASFIHCVRWLLFEDEGWRVRKKVSWSLVTTTLLIFFLSMGLLCAGWMKRFGASGRLRPVIWSLDILDCNGIQCSILIVIDGVLIHRCWTVSSKNWFIISFPLVLWCFCLTCAILSFYCNLMFLFFFSSGLHGQDLALQQCFMPYDSVVPLAFYTCNIVINIYTTTVLVYKIWCAVKNSVGTNRLYKLCRVLTESGILYTLSSIVYLISWIRNYSVVSKHAIEYITLSTEPFLLQPFAGQIAMNIGMFIPGIAFNLIIIRVGEQRAKEEDTWVDARNDPVPPELLDHNTERGDINGSWQEGHERTDEGKVMASNGTEVGDIVEVDSGSGNFKNLP</sequence>
<feature type="transmembrane region" description="Helical" evidence="2">
    <location>
        <begin position="260"/>
        <end position="281"/>
    </location>
</feature>
<dbReference type="OrthoDB" id="3265004at2759"/>
<feature type="transmembrane region" description="Helical" evidence="2">
    <location>
        <begin position="119"/>
        <end position="150"/>
    </location>
</feature>
<evidence type="ECO:0000256" key="2">
    <source>
        <dbReference type="SAM" id="Phobius"/>
    </source>
</evidence>
<keyword evidence="2" id="KW-0472">Membrane</keyword>
<dbReference type="InParanoid" id="A0A0C2WUB1"/>
<keyword evidence="2" id="KW-0812">Transmembrane</keyword>
<keyword evidence="2" id="KW-1133">Transmembrane helix</keyword>
<evidence type="ECO:0000313" key="4">
    <source>
        <dbReference type="Proteomes" id="UP000054549"/>
    </source>
</evidence>
<dbReference type="EMBL" id="KN818307">
    <property type="protein sequence ID" value="KIL59928.1"/>
    <property type="molecule type" value="Genomic_DNA"/>
</dbReference>
<evidence type="ECO:0000256" key="1">
    <source>
        <dbReference type="SAM" id="MobiDB-lite"/>
    </source>
</evidence>
<dbReference type="Proteomes" id="UP000054549">
    <property type="component" value="Unassembled WGS sequence"/>
</dbReference>
<feature type="transmembrane region" description="Helical" evidence="2">
    <location>
        <begin position="214"/>
        <end position="234"/>
    </location>
</feature>
<feature type="transmembrane region" description="Helical" evidence="2">
    <location>
        <begin position="47"/>
        <end position="71"/>
    </location>
</feature>
<proteinExistence type="predicted"/>
<feature type="region of interest" description="Disordered" evidence="1">
    <location>
        <begin position="298"/>
        <end position="330"/>
    </location>
</feature>
<dbReference type="HOGENOM" id="CLU_044614_1_1_1"/>
<dbReference type="AlphaFoldDB" id="A0A0C2WUB1"/>
<gene>
    <name evidence="3" type="ORF">M378DRAFT_131077</name>
</gene>
<evidence type="ECO:0000313" key="3">
    <source>
        <dbReference type="EMBL" id="KIL59928.1"/>
    </source>
</evidence>
<keyword evidence="4" id="KW-1185">Reference proteome</keyword>
<protein>
    <submittedName>
        <fullName evidence="3">Uncharacterized protein</fullName>
    </submittedName>
</protein>
<name>A0A0C2WUB1_AMAMK</name>
<feature type="transmembrane region" description="Helical" evidence="2">
    <location>
        <begin position="170"/>
        <end position="193"/>
    </location>
</feature>
<organism evidence="3 4">
    <name type="scientific">Amanita muscaria (strain Koide BX008)</name>
    <dbReference type="NCBI Taxonomy" id="946122"/>
    <lineage>
        <taxon>Eukaryota</taxon>
        <taxon>Fungi</taxon>
        <taxon>Dikarya</taxon>
        <taxon>Basidiomycota</taxon>
        <taxon>Agaricomycotina</taxon>
        <taxon>Agaricomycetes</taxon>
        <taxon>Agaricomycetidae</taxon>
        <taxon>Agaricales</taxon>
        <taxon>Pluteineae</taxon>
        <taxon>Amanitaceae</taxon>
        <taxon>Amanita</taxon>
    </lineage>
</organism>
<feature type="transmembrane region" description="Helical" evidence="2">
    <location>
        <begin position="14"/>
        <end position="35"/>
    </location>
</feature>
<reference evidence="3 4" key="1">
    <citation type="submission" date="2014-04" db="EMBL/GenBank/DDBJ databases">
        <title>Evolutionary Origins and Diversification of the Mycorrhizal Mutualists.</title>
        <authorList>
            <consortium name="DOE Joint Genome Institute"/>
            <consortium name="Mycorrhizal Genomics Consortium"/>
            <person name="Kohler A."/>
            <person name="Kuo A."/>
            <person name="Nagy L.G."/>
            <person name="Floudas D."/>
            <person name="Copeland A."/>
            <person name="Barry K.W."/>
            <person name="Cichocki N."/>
            <person name="Veneault-Fourrey C."/>
            <person name="LaButti K."/>
            <person name="Lindquist E.A."/>
            <person name="Lipzen A."/>
            <person name="Lundell T."/>
            <person name="Morin E."/>
            <person name="Murat C."/>
            <person name="Riley R."/>
            <person name="Ohm R."/>
            <person name="Sun H."/>
            <person name="Tunlid A."/>
            <person name="Henrissat B."/>
            <person name="Grigoriev I.V."/>
            <person name="Hibbett D.S."/>
            <person name="Martin F."/>
        </authorList>
    </citation>
    <scope>NUCLEOTIDE SEQUENCE [LARGE SCALE GENOMIC DNA]</scope>
    <source>
        <strain evidence="3 4">Koide BX008</strain>
    </source>
</reference>